<dbReference type="Proteomes" id="UP000266426">
    <property type="component" value="Unassembled WGS sequence"/>
</dbReference>
<dbReference type="PROSITE" id="PS00409">
    <property type="entry name" value="PROKAR_NTER_METHYL"/>
    <property type="match status" value="1"/>
</dbReference>
<dbReference type="Pfam" id="PF07963">
    <property type="entry name" value="N_methyl"/>
    <property type="match status" value="1"/>
</dbReference>
<feature type="compositionally biased region" description="Basic and acidic residues" evidence="1">
    <location>
        <begin position="91"/>
        <end position="113"/>
    </location>
</feature>
<proteinExistence type="predicted"/>
<comment type="caution">
    <text evidence="3">The sequence shown here is derived from an EMBL/GenBank/DDBJ whole genome shotgun (WGS) entry which is preliminary data.</text>
</comment>
<evidence type="ECO:0000313" key="4">
    <source>
        <dbReference type="Proteomes" id="UP000266426"/>
    </source>
</evidence>
<dbReference type="EMBL" id="QZJZ01000071">
    <property type="protein sequence ID" value="RJP58104.1"/>
    <property type="molecule type" value="Genomic_DNA"/>
</dbReference>
<organism evidence="3 4">
    <name type="scientific">Candidatus Auribacter fodinae</name>
    <dbReference type="NCBI Taxonomy" id="2093366"/>
    <lineage>
        <taxon>Bacteria</taxon>
        <taxon>Pseudomonadati</taxon>
        <taxon>Candidatus Auribacterota</taxon>
        <taxon>Candidatus Auribacteria</taxon>
        <taxon>Candidatus Auribacterales</taxon>
        <taxon>Candidatus Auribacteraceae</taxon>
        <taxon>Candidatus Auribacter</taxon>
    </lineage>
</organism>
<dbReference type="InterPro" id="IPR012902">
    <property type="entry name" value="N_methyl_site"/>
</dbReference>
<evidence type="ECO:0000256" key="1">
    <source>
        <dbReference type="SAM" id="MobiDB-lite"/>
    </source>
</evidence>
<evidence type="ECO:0000256" key="2">
    <source>
        <dbReference type="SAM" id="Phobius"/>
    </source>
</evidence>
<feature type="transmembrane region" description="Helical" evidence="2">
    <location>
        <begin position="20"/>
        <end position="40"/>
    </location>
</feature>
<keyword evidence="2" id="KW-0812">Transmembrane</keyword>
<dbReference type="Gene3D" id="3.30.700.10">
    <property type="entry name" value="Glycoprotein, Type 4 Pilin"/>
    <property type="match status" value="1"/>
</dbReference>
<keyword evidence="2" id="KW-1133">Transmembrane helix</keyword>
<name>A0A3A4QWE4_9BACT</name>
<dbReference type="NCBIfam" id="TIGR02532">
    <property type="entry name" value="IV_pilin_GFxxxE"/>
    <property type="match status" value="1"/>
</dbReference>
<accession>A0A3A4QWE4</accession>
<keyword evidence="2" id="KW-0472">Membrane</keyword>
<gene>
    <name evidence="3" type="ORF">C4541_08735</name>
</gene>
<dbReference type="InterPro" id="IPR045584">
    <property type="entry name" value="Pilin-like"/>
</dbReference>
<protein>
    <submittedName>
        <fullName evidence="3">Prepilin-type N-terminal cleavage/methylation domain-containing protein</fullName>
    </submittedName>
</protein>
<dbReference type="AlphaFoldDB" id="A0A3A4QWE4"/>
<reference evidence="3 4" key="1">
    <citation type="journal article" date="2017" name="ISME J.">
        <title>Energy and carbon metabolisms in a deep terrestrial subsurface fluid microbial community.</title>
        <authorList>
            <person name="Momper L."/>
            <person name="Jungbluth S.P."/>
            <person name="Lee M.D."/>
            <person name="Amend J.P."/>
        </authorList>
    </citation>
    <scope>NUCLEOTIDE SEQUENCE [LARGE SCALE GENOMIC DNA]</scope>
    <source>
        <strain evidence="3">SURF_26</strain>
    </source>
</reference>
<dbReference type="SUPFAM" id="SSF54523">
    <property type="entry name" value="Pili subunits"/>
    <property type="match status" value="1"/>
</dbReference>
<evidence type="ECO:0000313" key="3">
    <source>
        <dbReference type="EMBL" id="RJP58104.1"/>
    </source>
</evidence>
<feature type="region of interest" description="Disordered" evidence="1">
    <location>
        <begin position="91"/>
        <end position="118"/>
    </location>
</feature>
<sequence>MILPTGVKKTNRSTAGFTLIELSVVVLILSIIVVAAVPRFRSTYETIKFRNTVYNIVKLMYYARDRAIIERKPYRVRFFKDDPAAYCLETLKEPEKEEETKSSRRSSRNRDKEPEFEELQGSIGRKMFFPQDIELDIDEPDKEDYVTFYPDGQSDECVIYITGANDETYTITTKQSVGLVKLYKEKKRM</sequence>